<dbReference type="Proteomes" id="UP001432322">
    <property type="component" value="Unassembled WGS sequence"/>
</dbReference>
<evidence type="ECO:0000313" key="2">
    <source>
        <dbReference type="EMBL" id="GMT25486.1"/>
    </source>
</evidence>
<organism evidence="2 3">
    <name type="scientific">Pristionchus fissidentatus</name>
    <dbReference type="NCBI Taxonomy" id="1538716"/>
    <lineage>
        <taxon>Eukaryota</taxon>
        <taxon>Metazoa</taxon>
        <taxon>Ecdysozoa</taxon>
        <taxon>Nematoda</taxon>
        <taxon>Chromadorea</taxon>
        <taxon>Rhabditida</taxon>
        <taxon>Rhabditina</taxon>
        <taxon>Diplogasteromorpha</taxon>
        <taxon>Diplogasteroidea</taxon>
        <taxon>Neodiplogasteridae</taxon>
        <taxon>Pristionchus</taxon>
    </lineage>
</organism>
<protein>
    <recommendedName>
        <fullName evidence="1">F-box domain-containing protein</fullName>
    </recommendedName>
</protein>
<dbReference type="InterPro" id="IPR001810">
    <property type="entry name" value="F-box_dom"/>
</dbReference>
<feature type="domain" description="F-box" evidence="1">
    <location>
        <begin position="1"/>
        <end position="32"/>
    </location>
</feature>
<reference evidence="2" key="1">
    <citation type="submission" date="2023-10" db="EMBL/GenBank/DDBJ databases">
        <title>Genome assembly of Pristionchus species.</title>
        <authorList>
            <person name="Yoshida K."/>
            <person name="Sommer R.J."/>
        </authorList>
    </citation>
    <scope>NUCLEOTIDE SEQUENCE</scope>
    <source>
        <strain evidence="2">RS5133</strain>
    </source>
</reference>
<comment type="caution">
    <text evidence="2">The sequence shown here is derived from an EMBL/GenBank/DDBJ whole genome shotgun (WGS) entry which is preliminary data.</text>
</comment>
<name>A0AAV5W088_9BILA</name>
<dbReference type="AlphaFoldDB" id="A0AAV5W088"/>
<dbReference type="EMBL" id="BTSY01000004">
    <property type="protein sequence ID" value="GMT25486.1"/>
    <property type="molecule type" value="Genomic_DNA"/>
</dbReference>
<sequence>SVSLEMLPFHALSRILSHLSFLDRLNLRESSRILEDSIARCDLHVDGRVEISEVPGPLRMKLGTAKPLVYSGANVPNPRRLCSKIDAKEIYLTINCGSSEVQKFYEEIAAKSNFDLLRLGIYRDSERLWNFVRTYSHKKMLIAFQSHDGMNFEALRAIQLPATINFTAGTRLSGDLLKSLLKNGHSLDLVGSVEMSTELMMEILDIIIVSSTIDQFITLDAPVAVSDDFLARMEDFSRKGVMEWRENGVDENDRMFRHRLWLCGRIGVKETRNRGIHGIPVINTRWTFTNKPDN</sequence>
<gene>
    <name evidence="2" type="ORF">PFISCL1PPCAC_16783</name>
</gene>
<feature type="non-terminal residue" evidence="2">
    <location>
        <position position="1"/>
    </location>
</feature>
<evidence type="ECO:0000259" key="1">
    <source>
        <dbReference type="PROSITE" id="PS50181"/>
    </source>
</evidence>
<dbReference type="Pfam" id="PF00646">
    <property type="entry name" value="F-box"/>
    <property type="match status" value="1"/>
</dbReference>
<keyword evidence="3" id="KW-1185">Reference proteome</keyword>
<accession>A0AAV5W088</accession>
<evidence type="ECO:0000313" key="3">
    <source>
        <dbReference type="Proteomes" id="UP001432322"/>
    </source>
</evidence>
<dbReference type="PROSITE" id="PS50181">
    <property type="entry name" value="FBOX"/>
    <property type="match status" value="1"/>
</dbReference>
<proteinExistence type="predicted"/>